<proteinExistence type="predicted"/>
<protein>
    <submittedName>
        <fullName evidence="1">Uncharacterized protein</fullName>
    </submittedName>
</protein>
<sequence length="128" mass="14241">MNLTFAIYLLMASNIFSAEPLLENTEYQDANFGLNSSLGRIGDYGYPDNPQLDRAKGYLLKGKVKNAVSNYGNFITWDHHPAGLWNNFAYLPHVGFVAGLPGHTYSSKWTSVSYKSWIQASLQVGTES</sequence>
<gene>
    <name evidence="1" type="ORF">METZ01_LOCUS488749</name>
</gene>
<accession>A0A383CVG4</accession>
<name>A0A383CVG4_9ZZZZ</name>
<feature type="non-terminal residue" evidence="1">
    <location>
        <position position="128"/>
    </location>
</feature>
<dbReference type="AlphaFoldDB" id="A0A383CVG4"/>
<organism evidence="1">
    <name type="scientific">marine metagenome</name>
    <dbReference type="NCBI Taxonomy" id="408172"/>
    <lineage>
        <taxon>unclassified sequences</taxon>
        <taxon>metagenomes</taxon>
        <taxon>ecological metagenomes</taxon>
    </lineage>
</organism>
<evidence type="ECO:0000313" key="1">
    <source>
        <dbReference type="EMBL" id="SVE35895.1"/>
    </source>
</evidence>
<reference evidence="1" key="1">
    <citation type="submission" date="2018-05" db="EMBL/GenBank/DDBJ databases">
        <authorList>
            <person name="Lanie J.A."/>
            <person name="Ng W.-L."/>
            <person name="Kazmierczak K.M."/>
            <person name="Andrzejewski T.M."/>
            <person name="Davidsen T.M."/>
            <person name="Wayne K.J."/>
            <person name="Tettelin H."/>
            <person name="Glass J.I."/>
            <person name="Rusch D."/>
            <person name="Podicherti R."/>
            <person name="Tsui H.-C.T."/>
            <person name="Winkler M.E."/>
        </authorList>
    </citation>
    <scope>NUCLEOTIDE SEQUENCE</scope>
</reference>
<dbReference type="EMBL" id="UINC01211831">
    <property type="protein sequence ID" value="SVE35895.1"/>
    <property type="molecule type" value="Genomic_DNA"/>
</dbReference>